<dbReference type="InterPro" id="IPR011020">
    <property type="entry name" value="HTTM-like"/>
</dbReference>
<dbReference type="Proteomes" id="UP000705823">
    <property type="component" value="Unassembled WGS sequence"/>
</dbReference>
<evidence type="ECO:0000256" key="2">
    <source>
        <dbReference type="ARBA" id="ARBA00022692"/>
    </source>
</evidence>
<evidence type="ECO:0000256" key="4">
    <source>
        <dbReference type="ARBA" id="ARBA00023136"/>
    </source>
</evidence>
<accession>A0A8J8PC03</accession>
<dbReference type="PANTHER" id="PTHR39535">
    <property type="entry name" value="SPORULATION-DELAYING PROTEIN SDPB"/>
    <property type="match status" value="1"/>
</dbReference>
<keyword evidence="8" id="KW-1185">Reference proteome</keyword>
<keyword evidence="2 5" id="KW-0812">Transmembrane</keyword>
<dbReference type="InterPro" id="IPR052964">
    <property type="entry name" value="Sporulation_signal_mat"/>
</dbReference>
<keyword evidence="4 5" id="KW-0472">Membrane</keyword>
<feature type="transmembrane region" description="Helical" evidence="5">
    <location>
        <begin position="239"/>
        <end position="258"/>
    </location>
</feature>
<feature type="transmembrane region" description="Helical" evidence="5">
    <location>
        <begin position="178"/>
        <end position="199"/>
    </location>
</feature>
<keyword evidence="3 5" id="KW-1133">Transmembrane helix</keyword>
<evidence type="ECO:0000259" key="6">
    <source>
        <dbReference type="SMART" id="SM00752"/>
    </source>
</evidence>
<sequence>MSPGSDRRQSRGAELTAPAGRLAPFTSRLRDRLRVDTRSLAALRILLGSILLIDLAHRAGAIAKYYTDSGVYPVAAYEVSYTQFTGFSIHALSGALWFQQLLFLIAGLFALAFVVGYRTRPVGFCSFVLLVSLHARNPAVLNGGDILLRTFLPLTLLTPLGERWSIDALRRGEYRETVLTAATTAVLAQPLVVFGQNAVLKHGGDTWYSGEALKIAFANDEMTVFLGNYLSAYPTLLEALNWGWVTLLAGSTVFLLFTAGRLRAAVVLVYIGAFLGMLPTLMVGLFPLVLTASVVAYLPPVFWDVAARLVPDSVTSQSSTTRLGPLAGPPLETRLYDALRQQGYGSVVDYSHAYGRSLLTILGVFALAFVLVFGVGHVAVDDVPYEDEATAILDQSWGLYAPNPTDSYSWFITNATLENGSTVAAFGEGPSFDRPPDAAATYESFRERKFMSAVSSDRDGTIGTSYAEWACRQAADRYDQPVESITLYRMFQDSPVDGEYDEPFRRTLIEHDCTAG</sequence>
<dbReference type="AlphaFoldDB" id="A0A8J8PC03"/>
<evidence type="ECO:0000256" key="5">
    <source>
        <dbReference type="SAM" id="Phobius"/>
    </source>
</evidence>
<proteinExistence type="predicted"/>
<dbReference type="Pfam" id="PF05090">
    <property type="entry name" value="HTTM"/>
    <property type="match status" value="1"/>
</dbReference>
<name>A0A8J8PC03_9EURY</name>
<dbReference type="OrthoDB" id="327281at2157"/>
<comment type="subcellular location">
    <subcellularLocation>
        <location evidence="1">Endomembrane system</location>
        <topology evidence="1">Multi-pass membrane protein</topology>
    </subcellularLocation>
</comment>
<evidence type="ECO:0000256" key="3">
    <source>
        <dbReference type="ARBA" id="ARBA00022989"/>
    </source>
</evidence>
<dbReference type="RefSeq" id="WP_142979605.1">
    <property type="nucleotide sequence ID" value="NZ_RKLU01000003.1"/>
</dbReference>
<reference evidence="7" key="1">
    <citation type="submission" date="2019-02" db="EMBL/GenBank/DDBJ databases">
        <title>Halonotius sp. a new haloarchaeum isolated from saline soil.</title>
        <authorList>
            <person name="Duran-Viseras A."/>
            <person name="Sanchez-Porro C."/>
            <person name="Ventosa A."/>
        </authorList>
    </citation>
    <scope>NUCLEOTIDE SEQUENCE</scope>
    <source>
        <strain evidence="7">F15B</strain>
    </source>
</reference>
<comment type="caution">
    <text evidence="7">The sequence shown here is derived from an EMBL/GenBank/DDBJ whole genome shotgun (WGS) entry which is preliminary data.</text>
</comment>
<dbReference type="EMBL" id="RKLU01000003">
    <property type="protein sequence ID" value="TQQ81043.1"/>
    <property type="molecule type" value="Genomic_DNA"/>
</dbReference>
<evidence type="ECO:0000256" key="1">
    <source>
        <dbReference type="ARBA" id="ARBA00004127"/>
    </source>
</evidence>
<feature type="transmembrane region" description="Helical" evidence="5">
    <location>
        <begin position="265"/>
        <end position="298"/>
    </location>
</feature>
<feature type="transmembrane region" description="Helical" evidence="5">
    <location>
        <begin position="96"/>
        <end position="115"/>
    </location>
</feature>
<feature type="domain" description="HTTM-like" evidence="6">
    <location>
        <begin position="32"/>
        <end position="302"/>
    </location>
</feature>
<gene>
    <name evidence="7" type="ORF">EGH24_07805</name>
</gene>
<organism evidence="7 8">
    <name type="scientific">Halonotius terrestris</name>
    <dbReference type="NCBI Taxonomy" id="2487750"/>
    <lineage>
        <taxon>Archaea</taxon>
        <taxon>Methanobacteriati</taxon>
        <taxon>Methanobacteriota</taxon>
        <taxon>Stenosarchaea group</taxon>
        <taxon>Halobacteria</taxon>
        <taxon>Halobacteriales</taxon>
        <taxon>Haloferacaceae</taxon>
        <taxon>Halonotius</taxon>
    </lineage>
</organism>
<dbReference type="GO" id="GO:0012505">
    <property type="term" value="C:endomembrane system"/>
    <property type="evidence" value="ECO:0007669"/>
    <property type="project" value="UniProtKB-SubCell"/>
</dbReference>
<dbReference type="PANTHER" id="PTHR39535:SF2">
    <property type="entry name" value="HTTM DOMAIN-CONTAINING PROTEIN"/>
    <property type="match status" value="1"/>
</dbReference>
<evidence type="ECO:0000313" key="7">
    <source>
        <dbReference type="EMBL" id="TQQ81043.1"/>
    </source>
</evidence>
<feature type="transmembrane region" description="Helical" evidence="5">
    <location>
        <begin position="358"/>
        <end position="380"/>
    </location>
</feature>
<dbReference type="InterPro" id="IPR053934">
    <property type="entry name" value="HTTM_dom"/>
</dbReference>
<dbReference type="SMART" id="SM00752">
    <property type="entry name" value="HTTM"/>
    <property type="match status" value="1"/>
</dbReference>
<protein>
    <submittedName>
        <fullName evidence="7">HTTM domain-containing protein</fullName>
    </submittedName>
</protein>
<evidence type="ECO:0000313" key="8">
    <source>
        <dbReference type="Proteomes" id="UP000705823"/>
    </source>
</evidence>
<feature type="transmembrane region" description="Helical" evidence="5">
    <location>
        <begin position="40"/>
        <end position="59"/>
    </location>
</feature>